<feature type="chain" id="PRO_5045360801" description="Peptidase M6-like domain-containing protein" evidence="1">
    <location>
        <begin position="23"/>
        <end position="620"/>
    </location>
</feature>
<gene>
    <name evidence="2" type="ORF">Hgul01_01519</name>
</gene>
<dbReference type="EMBL" id="BAABRU010000004">
    <property type="protein sequence ID" value="GAA5527726.1"/>
    <property type="molecule type" value="Genomic_DNA"/>
</dbReference>
<dbReference type="Proteomes" id="UP001428290">
    <property type="component" value="Unassembled WGS sequence"/>
</dbReference>
<organism evidence="2 3">
    <name type="scientific">Herpetosiphon gulosus</name>
    <dbReference type="NCBI Taxonomy" id="1973496"/>
    <lineage>
        <taxon>Bacteria</taxon>
        <taxon>Bacillati</taxon>
        <taxon>Chloroflexota</taxon>
        <taxon>Chloroflexia</taxon>
        <taxon>Herpetosiphonales</taxon>
        <taxon>Herpetosiphonaceae</taxon>
        <taxon>Herpetosiphon</taxon>
    </lineage>
</organism>
<name>A0ABP9X096_9CHLR</name>
<protein>
    <recommendedName>
        <fullName evidence="4">Peptidase M6-like domain-containing protein</fullName>
    </recommendedName>
</protein>
<sequence length="620" mass="67539">MRRWRICLLLWMLVGCSATAPATSTQIPIQPSLPTLAQTLSPTQALATSIPIIADEAAVELASQQGLERDLAQLAVDWRLLSEKPQPLRLEMPPPYERRSFWVTDLTSNQQRNISATLQLSTTHLLIYVADDLPVDQQALINAAQQFEQVGWPLLAKWYPQQAWPQVPVTVLNAAVNGAGGYYASDNELPQAINPYSNEREMLVINAAAMPPSDFGYVATLIHEMQHLLHRNVLSHPATWLNEGASMLSENRSGYGNDSLALDFLASPDTQLNAWASSPGTALKHYGAAQLFLGYLDQQLDGLPMGTLAAADAGDNLTSITSLMATRYPDLTSFDQLFAAWAVANLVNDPDLADGRYSYDLPRAVLPEPAQSSEQNLSIQQFGSDYLAFDSASSERTVEWQGNTTVPIFAADVTSSATWWGGRGDARVSTLTTAIQVPSAGSSLSYQRWFDLEQDYDYAYLSLSQDNGQTWQAIATQASTGANPVGLNIGAGWTGQQTAWQAESIDLGPWAGQQIQLRFWVINDEAYNAAGLALSNLTIDNVMAEWSGAGFVPVRNQLAQRWVLTAVLYDQAGVAEVVAIPTDNGQARWLIPANRRAVLVVNATTQGTTEAADYSYNVTP</sequence>
<reference evidence="2 3" key="1">
    <citation type="submission" date="2024-02" db="EMBL/GenBank/DDBJ databases">
        <title>Herpetosiphon gulosus NBRC 112829.</title>
        <authorList>
            <person name="Ichikawa N."/>
            <person name="Katano-Makiyama Y."/>
            <person name="Hidaka K."/>
        </authorList>
    </citation>
    <scope>NUCLEOTIDE SEQUENCE [LARGE SCALE GENOMIC DNA]</scope>
    <source>
        <strain evidence="2 3">NBRC 112829</strain>
    </source>
</reference>
<evidence type="ECO:0000256" key="1">
    <source>
        <dbReference type="SAM" id="SignalP"/>
    </source>
</evidence>
<dbReference type="RefSeq" id="WP_345721343.1">
    <property type="nucleotide sequence ID" value="NZ_BAABRU010000004.1"/>
</dbReference>
<dbReference type="PROSITE" id="PS51257">
    <property type="entry name" value="PROKAR_LIPOPROTEIN"/>
    <property type="match status" value="1"/>
</dbReference>
<dbReference type="Gene3D" id="2.60.120.260">
    <property type="entry name" value="Galactose-binding domain-like"/>
    <property type="match status" value="1"/>
</dbReference>
<evidence type="ECO:0008006" key="4">
    <source>
        <dbReference type="Google" id="ProtNLM"/>
    </source>
</evidence>
<feature type="signal peptide" evidence="1">
    <location>
        <begin position="1"/>
        <end position="22"/>
    </location>
</feature>
<comment type="caution">
    <text evidence="2">The sequence shown here is derived from an EMBL/GenBank/DDBJ whole genome shotgun (WGS) entry which is preliminary data.</text>
</comment>
<keyword evidence="3" id="KW-1185">Reference proteome</keyword>
<proteinExistence type="predicted"/>
<keyword evidence="1" id="KW-0732">Signal</keyword>
<accession>A0ABP9X096</accession>
<evidence type="ECO:0000313" key="3">
    <source>
        <dbReference type="Proteomes" id="UP001428290"/>
    </source>
</evidence>
<dbReference type="Pfam" id="PF20773">
    <property type="entry name" value="InhA-like_MAM"/>
    <property type="match status" value="1"/>
</dbReference>
<evidence type="ECO:0000313" key="2">
    <source>
        <dbReference type="EMBL" id="GAA5527726.1"/>
    </source>
</evidence>